<evidence type="ECO:0000313" key="2">
    <source>
        <dbReference type="EMBL" id="KAK9098712.1"/>
    </source>
</evidence>
<feature type="region of interest" description="Disordered" evidence="1">
    <location>
        <begin position="50"/>
        <end position="99"/>
    </location>
</feature>
<reference evidence="2 3" key="1">
    <citation type="submission" date="2024-01" db="EMBL/GenBank/DDBJ databases">
        <title>Genome assemblies of Stephania.</title>
        <authorList>
            <person name="Yang L."/>
        </authorList>
    </citation>
    <scope>NUCLEOTIDE SEQUENCE [LARGE SCALE GENOMIC DNA]</scope>
    <source>
        <strain evidence="2">YNDBR</strain>
        <tissue evidence="2">Leaf</tissue>
    </source>
</reference>
<evidence type="ECO:0000313" key="3">
    <source>
        <dbReference type="Proteomes" id="UP001420932"/>
    </source>
</evidence>
<gene>
    <name evidence="2" type="ORF">Syun_025757</name>
</gene>
<name>A0AAP0HV41_9MAGN</name>
<organism evidence="2 3">
    <name type="scientific">Stephania yunnanensis</name>
    <dbReference type="NCBI Taxonomy" id="152371"/>
    <lineage>
        <taxon>Eukaryota</taxon>
        <taxon>Viridiplantae</taxon>
        <taxon>Streptophyta</taxon>
        <taxon>Embryophyta</taxon>
        <taxon>Tracheophyta</taxon>
        <taxon>Spermatophyta</taxon>
        <taxon>Magnoliopsida</taxon>
        <taxon>Ranunculales</taxon>
        <taxon>Menispermaceae</taxon>
        <taxon>Menispermoideae</taxon>
        <taxon>Cissampelideae</taxon>
        <taxon>Stephania</taxon>
    </lineage>
</organism>
<dbReference type="EMBL" id="JBBNAF010000011">
    <property type="protein sequence ID" value="KAK9098712.1"/>
    <property type="molecule type" value="Genomic_DNA"/>
</dbReference>
<comment type="caution">
    <text evidence="2">The sequence shown here is derived from an EMBL/GenBank/DDBJ whole genome shotgun (WGS) entry which is preliminary data.</text>
</comment>
<evidence type="ECO:0000256" key="1">
    <source>
        <dbReference type="SAM" id="MobiDB-lite"/>
    </source>
</evidence>
<feature type="compositionally biased region" description="Polar residues" evidence="1">
    <location>
        <begin position="71"/>
        <end position="80"/>
    </location>
</feature>
<dbReference type="Proteomes" id="UP001420932">
    <property type="component" value="Unassembled WGS sequence"/>
</dbReference>
<feature type="region of interest" description="Disordered" evidence="1">
    <location>
        <begin position="1"/>
        <end position="29"/>
    </location>
</feature>
<dbReference type="AlphaFoldDB" id="A0AAP0HV41"/>
<sequence length="99" mass="10758">MQQLRAPSASRTPASAANDRRHALSQLRPLPAQLPQLLAPPFRRSVNFLSSFSTSGLPRPRPDPSPPLSLQHQPHQTPSPASAPPLLKYPTQPPPTTHP</sequence>
<keyword evidence="3" id="KW-1185">Reference proteome</keyword>
<protein>
    <submittedName>
        <fullName evidence="2">Uncharacterized protein</fullName>
    </submittedName>
</protein>
<feature type="compositionally biased region" description="Low complexity" evidence="1">
    <location>
        <begin position="1"/>
        <end position="17"/>
    </location>
</feature>
<proteinExistence type="predicted"/>
<accession>A0AAP0HV41</accession>